<dbReference type="Gene3D" id="3.60.10.10">
    <property type="entry name" value="Endonuclease/exonuclease/phosphatase"/>
    <property type="match status" value="1"/>
</dbReference>
<proteinExistence type="predicted"/>
<dbReference type="PANTHER" id="PTHR11200">
    <property type="entry name" value="INOSITOL 5-PHOSPHATASE"/>
    <property type="match status" value="1"/>
</dbReference>
<reference evidence="3" key="1">
    <citation type="submission" date="2021-01" db="EMBL/GenBank/DDBJ databases">
        <authorList>
            <person name="Corre E."/>
            <person name="Pelletier E."/>
            <person name="Niang G."/>
            <person name="Scheremetjew M."/>
            <person name="Finn R."/>
            <person name="Kale V."/>
            <person name="Holt S."/>
            <person name="Cochrane G."/>
            <person name="Meng A."/>
            <person name="Brown T."/>
            <person name="Cohen L."/>
        </authorList>
    </citation>
    <scope>NUCLEOTIDE SEQUENCE</scope>
    <source>
        <strain evidence="3">CCMP1243</strain>
    </source>
</reference>
<dbReference type="SUPFAM" id="SSF56219">
    <property type="entry name" value="DNase I-like"/>
    <property type="match status" value="1"/>
</dbReference>
<dbReference type="SMART" id="SM00128">
    <property type="entry name" value="IPPc"/>
    <property type="match status" value="1"/>
</dbReference>
<dbReference type="InterPro" id="IPR000300">
    <property type="entry name" value="IPPc"/>
</dbReference>
<feature type="signal peptide" evidence="1">
    <location>
        <begin position="1"/>
        <end position="28"/>
    </location>
</feature>
<name>A0A7S2WGS3_9STRA</name>
<gene>
    <name evidence="3" type="ORF">RMAR1173_LOCUS9732</name>
</gene>
<dbReference type="Pfam" id="PF22669">
    <property type="entry name" value="Exo_endo_phos2"/>
    <property type="match status" value="1"/>
</dbReference>
<feature type="chain" id="PRO_5031152191" description="Inositol polyphosphate-related phosphatase domain-containing protein" evidence="1">
    <location>
        <begin position="29"/>
        <end position="369"/>
    </location>
</feature>
<dbReference type="AlphaFoldDB" id="A0A7S2WGS3"/>
<sequence length="369" mass="39683">MAGQVRVAIFSPLWLVAFLLGAAHDTYSSPTTGGGGTLDGRNSLGTPAAPTVSVGVVTWNLAQSSPPAADVEAVCKVVAESEVAAICLQEVEDLKPRSKEGRRSRFLRRALIGEMGKLGHSPVVCGRLGGIQQLVFVHDSARVAIDGDSVVTWEVACGIGNVLHNKGAVGVRLVIHGVSCMLLGAHLAAHEKHVAQRNADYDRVRRETAHALQAAASDIDLSLRDPASEDVDLRSLADVVVFAGDLNYRLELPRDEVQLALTSAESTESYDSMLEYDQLIQARASGAAFSGFREGVIRFGPTFKFNKGQGVYDTSAKRRIPSWTDRVLFTSQHPGHVVLDRYESLEAVTHGDHRPVYAALKIAAAQKKE</sequence>
<dbReference type="PANTHER" id="PTHR11200:SF300">
    <property type="entry name" value="TYPE II INOSITOL 1,4,5-TRISPHOSPHATE 5-PHOSPHATASE"/>
    <property type="match status" value="1"/>
</dbReference>
<organism evidence="3">
    <name type="scientific">Rhizochromulina marina</name>
    <dbReference type="NCBI Taxonomy" id="1034831"/>
    <lineage>
        <taxon>Eukaryota</taxon>
        <taxon>Sar</taxon>
        <taxon>Stramenopiles</taxon>
        <taxon>Ochrophyta</taxon>
        <taxon>Dictyochophyceae</taxon>
        <taxon>Rhizochromulinales</taxon>
        <taxon>Rhizochromulina</taxon>
    </lineage>
</organism>
<feature type="domain" description="Inositol polyphosphate-related phosphatase" evidence="2">
    <location>
        <begin position="50"/>
        <end position="368"/>
    </location>
</feature>
<dbReference type="InterPro" id="IPR046985">
    <property type="entry name" value="IP5"/>
</dbReference>
<dbReference type="InterPro" id="IPR036691">
    <property type="entry name" value="Endo/exonu/phosph_ase_sf"/>
</dbReference>
<keyword evidence="1" id="KW-0732">Signal</keyword>
<dbReference type="EMBL" id="HBHJ01014797">
    <property type="protein sequence ID" value="CAD9685545.1"/>
    <property type="molecule type" value="Transcribed_RNA"/>
</dbReference>
<accession>A0A7S2WGS3</accession>
<evidence type="ECO:0000313" key="3">
    <source>
        <dbReference type="EMBL" id="CAD9685545.1"/>
    </source>
</evidence>
<protein>
    <recommendedName>
        <fullName evidence="2">Inositol polyphosphate-related phosphatase domain-containing protein</fullName>
    </recommendedName>
</protein>
<dbReference type="GO" id="GO:0004439">
    <property type="term" value="F:phosphatidylinositol-4,5-bisphosphate 5-phosphatase activity"/>
    <property type="evidence" value="ECO:0007669"/>
    <property type="project" value="TreeGrafter"/>
</dbReference>
<evidence type="ECO:0000256" key="1">
    <source>
        <dbReference type="SAM" id="SignalP"/>
    </source>
</evidence>
<dbReference type="GO" id="GO:0046856">
    <property type="term" value="P:phosphatidylinositol dephosphorylation"/>
    <property type="evidence" value="ECO:0007669"/>
    <property type="project" value="InterPro"/>
</dbReference>
<evidence type="ECO:0000259" key="2">
    <source>
        <dbReference type="SMART" id="SM00128"/>
    </source>
</evidence>